<dbReference type="Pfam" id="PF07510">
    <property type="entry name" value="GmrSD_C"/>
    <property type="match status" value="1"/>
</dbReference>
<protein>
    <recommendedName>
        <fullName evidence="2">GmrSD restriction endonucleases C-terminal domain-containing protein</fullName>
    </recommendedName>
</protein>
<organism evidence="3 4">
    <name type="scientific">Pseudonocardia thermophila</name>
    <dbReference type="NCBI Taxonomy" id="1848"/>
    <lineage>
        <taxon>Bacteria</taxon>
        <taxon>Bacillati</taxon>
        <taxon>Actinomycetota</taxon>
        <taxon>Actinomycetes</taxon>
        <taxon>Pseudonocardiales</taxon>
        <taxon>Pseudonocardiaceae</taxon>
        <taxon>Pseudonocardia</taxon>
    </lineage>
</organism>
<evidence type="ECO:0000256" key="1">
    <source>
        <dbReference type="SAM" id="MobiDB-lite"/>
    </source>
</evidence>
<evidence type="ECO:0000259" key="2">
    <source>
        <dbReference type="Pfam" id="PF07510"/>
    </source>
</evidence>
<dbReference type="InterPro" id="IPR011089">
    <property type="entry name" value="GmrSD_C"/>
</dbReference>
<proteinExistence type="predicted"/>
<dbReference type="PANTHER" id="PTHR24094:SF15">
    <property type="entry name" value="AMP-DEPENDENT SYNTHETASE_LIGASE DOMAIN-CONTAINING PROTEIN-RELATED"/>
    <property type="match status" value="1"/>
</dbReference>
<accession>A0A1M6ZQE3</accession>
<name>A0A1M6ZQE3_PSETH</name>
<feature type="region of interest" description="Disordered" evidence="1">
    <location>
        <begin position="45"/>
        <end position="68"/>
    </location>
</feature>
<dbReference type="PANTHER" id="PTHR24094">
    <property type="entry name" value="SECRETED PROTEIN"/>
    <property type="match status" value="1"/>
</dbReference>
<dbReference type="AlphaFoldDB" id="A0A1M6ZQE3"/>
<dbReference type="OrthoDB" id="5196645at2"/>
<evidence type="ECO:0000313" key="3">
    <source>
        <dbReference type="EMBL" id="SHL32691.1"/>
    </source>
</evidence>
<feature type="compositionally biased region" description="Low complexity" evidence="1">
    <location>
        <begin position="46"/>
        <end position="58"/>
    </location>
</feature>
<dbReference type="EMBL" id="FRAP01000024">
    <property type="protein sequence ID" value="SHL32691.1"/>
    <property type="molecule type" value="Genomic_DNA"/>
</dbReference>
<dbReference type="Proteomes" id="UP000184363">
    <property type="component" value="Unassembled WGS sequence"/>
</dbReference>
<evidence type="ECO:0000313" key="4">
    <source>
        <dbReference type="Proteomes" id="UP000184363"/>
    </source>
</evidence>
<gene>
    <name evidence="3" type="ORF">SAMN05443637_124110</name>
</gene>
<keyword evidence="4" id="KW-1185">Reference proteome</keyword>
<dbReference type="STRING" id="1848.SAMN05443637_124110"/>
<reference evidence="3 4" key="1">
    <citation type="submission" date="2016-11" db="EMBL/GenBank/DDBJ databases">
        <authorList>
            <person name="Jaros S."/>
            <person name="Januszkiewicz K."/>
            <person name="Wedrychowicz H."/>
        </authorList>
    </citation>
    <scope>NUCLEOTIDE SEQUENCE [LARGE SCALE GENOMIC DNA]</scope>
    <source>
        <strain evidence="3 4">DSM 43832</strain>
    </source>
</reference>
<feature type="domain" description="GmrSD restriction endonucleases C-terminal" evidence="2">
    <location>
        <begin position="128"/>
        <end position="265"/>
    </location>
</feature>
<sequence length="278" mass="30072">MRVWKRVLIGVGVAVALLAVIMVVPLPPAAEAAISPARWMPWLDRSSAAPTPTSTPTSTPTPTPTNKPGLTVFPTPFPTPLPTPTGQPKPLARDALAALPVKGRAPRTGYSRDLFGAAWTDIDRNGCDQRNDILRRDLVGVVTMPGTRDCVVKSGILYDRYTGRTISFERGPRSAEVQIDHIVALSDAWQKGAQQLSPEQRLSLANDPLNLVAVDGPTNQGKGDSDAASWLPPNKVARCWYVARQIAVKQRYQLWVTTAERAAMEEVLATCPAEPLPS</sequence>
<dbReference type="RefSeq" id="WP_073459981.1">
    <property type="nucleotide sequence ID" value="NZ_CALGVN010000043.1"/>
</dbReference>